<keyword evidence="3" id="KW-0343">GTPase activation</keyword>
<dbReference type="GO" id="GO:0031267">
    <property type="term" value="F:small GTPase binding"/>
    <property type="evidence" value="ECO:0000318"/>
    <property type="project" value="GO_Central"/>
</dbReference>
<dbReference type="GO" id="GO:0097051">
    <property type="term" value="P:establishment of protein localization to endoplasmic reticulum membrane"/>
    <property type="evidence" value="ECO:0000318"/>
    <property type="project" value="GO_Central"/>
</dbReference>
<keyword evidence="4" id="KW-0963">Cytoplasm</keyword>
<comment type="subcellular location">
    <subcellularLocation>
        <location evidence="1">Cytoplasm</location>
    </subcellularLocation>
</comment>
<dbReference type="GO" id="GO:0042734">
    <property type="term" value="C:presynaptic membrane"/>
    <property type="evidence" value="ECO:0000318"/>
    <property type="project" value="GO_Central"/>
</dbReference>
<dbReference type="HOGENOM" id="CLU_006591_0_0_1"/>
<evidence type="ECO:0008006" key="9">
    <source>
        <dbReference type="Google" id="ProtNLM"/>
    </source>
</evidence>
<dbReference type="STRING" id="6669.E9FRN4"/>
<dbReference type="GO" id="GO:0005886">
    <property type="term" value="C:plasma membrane"/>
    <property type="evidence" value="ECO:0000318"/>
    <property type="project" value="GO_Central"/>
</dbReference>
<dbReference type="InterPro" id="IPR026059">
    <property type="entry name" value="Rab3GAP2"/>
</dbReference>
<dbReference type="GO" id="GO:0099536">
    <property type="term" value="P:synaptic signaling"/>
    <property type="evidence" value="ECO:0000318"/>
    <property type="project" value="GO_Central"/>
</dbReference>
<comment type="similarity">
    <text evidence="2">Belongs to the Rab3-GAP regulatory subunit family.</text>
</comment>
<dbReference type="OMA" id="SWCGELE"/>
<dbReference type="Proteomes" id="UP000000305">
    <property type="component" value="Unassembled WGS sequence"/>
</dbReference>
<evidence type="ECO:0000259" key="6">
    <source>
        <dbReference type="Pfam" id="PF14656"/>
    </source>
</evidence>
<evidence type="ECO:0000313" key="7">
    <source>
        <dbReference type="EMBL" id="EFX89884.1"/>
    </source>
</evidence>
<dbReference type="eggNOG" id="KOG2727">
    <property type="taxonomic scope" value="Eukaryota"/>
</dbReference>
<feature type="domain" description="Rab3GAP regulatory subunit C-terminal" evidence="6">
    <location>
        <begin position="703"/>
        <end position="1300"/>
    </location>
</feature>
<dbReference type="Pfam" id="PF14655">
    <property type="entry name" value="RAB3GAP2_N"/>
    <property type="match status" value="1"/>
</dbReference>
<protein>
    <recommendedName>
        <fullName evidence="9">Rab3 GTPase-activating protein non-catalytic subunit</fullName>
    </recommendedName>
</protein>
<evidence type="ECO:0000256" key="1">
    <source>
        <dbReference type="ARBA" id="ARBA00004496"/>
    </source>
</evidence>
<evidence type="ECO:0000256" key="4">
    <source>
        <dbReference type="ARBA" id="ARBA00022490"/>
    </source>
</evidence>
<dbReference type="GO" id="GO:0016236">
    <property type="term" value="P:macroautophagy"/>
    <property type="evidence" value="ECO:0000318"/>
    <property type="project" value="GO_Central"/>
</dbReference>
<dbReference type="EMBL" id="GL732523">
    <property type="protein sequence ID" value="EFX89884.1"/>
    <property type="molecule type" value="Genomic_DNA"/>
</dbReference>
<sequence>MSCEIKFYSSINELVKIKRILFPNEEAEDNDGESWSDEAWTWKTDFDEASDKNEDKISTDWIQSCLISTSHQFEVLVIAHQDRYVVLSSKWERKNEKEVRKYYVTYPTSTTSDGVGETITSVLCVPIKSLQKSSQGMPDWICVILGFNTGFVRMYTVNGELLMTEVFHDEPVHHLKFHCSAVNPAKQELTVLYQKTLIIIEGLGLLNSLRACRSYIAKGRALYGSGDLHSQHPPLHYKKLGLQEQSRTNDCFVLGTNAPTQFDHLIAASVAGGFQARYNNSPPVATGILSLGSLPYCAWHYAVEGSAAPLLSDVAYALASKVTSKIFSKTSGWLGWGGGAADTAPPKPKDKQVAEPATPVYPRYGLADSLREALSISASPNERFAAVTDSLGRVILIDLPRGVAVRMWKGYRDAQCGWITAWEEVGQLSSSSCSERETTIPRTVSFLVIYITKRGIVEIWTPQQGTRVAAFNYSKGAKGDSSQKARDLHILQQLRTELLHDASATSFDLLMDIRHASIVNQGLDLLLECRHLIDPNTFVKCLDSVVSQYSKAEALDAESRLLLSRCRILSRLARLYIHLKAMQSLPPDYDAVVNASHVSLQDVATILRLDGDEISRSIQRCTTPTLHPIASQSAVEIHTFLCAFELSVGHGSLEDCVRVKSSLSRDDRHALGYWIWGTPFSRNIDLLDELAQVLKSSSIAADDLVAMLVDYWLQLSSPALSNILHFHKLLRILCNFAGPENFNNIETPSPWWQNLKDLLSKSCNLEQACCAALVVRSVMAEFEKRKINRLNDKNAEDTDVNMEDSMNDWEDMSIDFCAWNVLSKQLEDLSFLSRLIRYNPVQLRETQRRDLDFLVEDKYSDNLEFSLASILQKGRGAVSELIARWVTQNLLKVRTLIGSTEETNENSDESMANLSDAELAPEADKLSVGSLEEIVVIQDLIRDLSQHLPHSTQHDVILLNAAVEYAAIWIRNPKHMKLLQRSFETVLPLRSHLFRHGICRTLWSMSFLPIFQDLAILMDKTGRLPKNFTSRKINLPSPDQAVPFLEITMKLLDTAVSSAMSAEIEPPPFIRYDDIWPTCEGATPMQEVAIRHRLVNIDLVLLHHQLAQTLHLVASLEIKGVHVFSLFDQRVGRFAFFKDLHSYPPLPSQEADPIVVQNRLQFLKQVISKAVEHMENNQSFALDYINQAIKLGYEWRVDVDELRIKYVDLLYLNHMDHLAHEVLVSIGSDEKLVSTLLVAAGRRLKMFLKPSDTSALSPMTTEWLLNGFSSKTESVRELEACDPIPTKTLALLVECLCRIPSECNEQFIANELHSLLTTMQGPSL</sequence>
<dbReference type="KEGG" id="dpx:DAPPUDRAFT_299991"/>
<accession>E9FRN4</accession>
<dbReference type="InterPro" id="IPR032839">
    <property type="entry name" value="RAB3GAP_N"/>
</dbReference>
<dbReference type="InterPro" id="IPR029257">
    <property type="entry name" value="RAB3GAP2_C"/>
</dbReference>
<feature type="domain" description="Rab3-GAP regulatory subunit N-terminal" evidence="5">
    <location>
        <begin position="61"/>
        <end position="478"/>
    </location>
</feature>
<dbReference type="PANTHER" id="PTHR12472:SF0">
    <property type="entry name" value="RAB3 GTPASE-ACTIVATING PROTEIN NON-CATALYTIC SUBUNIT"/>
    <property type="match status" value="1"/>
</dbReference>
<evidence type="ECO:0000313" key="8">
    <source>
        <dbReference type="Proteomes" id="UP000000305"/>
    </source>
</evidence>
<dbReference type="GO" id="GO:0005096">
    <property type="term" value="F:GTPase activator activity"/>
    <property type="evidence" value="ECO:0007669"/>
    <property type="project" value="UniProtKB-KW"/>
</dbReference>
<reference evidence="7 8" key="1">
    <citation type="journal article" date="2011" name="Science">
        <title>The ecoresponsive genome of Daphnia pulex.</title>
        <authorList>
            <person name="Colbourne J.K."/>
            <person name="Pfrender M.E."/>
            <person name="Gilbert D."/>
            <person name="Thomas W.K."/>
            <person name="Tucker A."/>
            <person name="Oakley T.H."/>
            <person name="Tokishita S."/>
            <person name="Aerts A."/>
            <person name="Arnold G.J."/>
            <person name="Basu M.K."/>
            <person name="Bauer D.J."/>
            <person name="Caceres C.E."/>
            <person name="Carmel L."/>
            <person name="Casola C."/>
            <person name="Choi J.H."/>
            <person name="Detter J.C."/>
            <person name="Dong Q."/>
            <person name="Dusheyko S."/>
            <person name="Eads B.D."/>
            <person name="Frohlich T."/>
            <person name="Geiler-Samerotte K.A."/>
            <person name="Gerlach D."/>
            <person name="Hatcher P."/>
            <person name="Jogdeo S."/>
            <person name="Krijgsveld J."/>
            <person name="Kriventseva E.V."/>
            <person name="Kultz D."/>
            <person name="Laforsch C."/>
            <person name="Lindquist E."/>
            <person name="Lopez J."/>
            <person name="Manak J.R."/>
            <person name="Muller J."/>
            <person name="Pangilinan J."/>
            <person name="Patwardhan R.P."/>
            <person name="Pitluck S."/>
            <person name="Pritham E.J."/>
            <person name="Rechtsteiner A."/>
            <person name="Rho M."/>
            <person name="Rogozin I.B."/>
            <person name="Sakarya O."/>
            <person name="Salamov A."/>
            <person name="Schaack S."/>
            <person name="Shapiro H."/>
            <person name="Shiga Y."/>
            <person name="Skalitzky C."/>
            <person name="Smith Z."/>
            <person name="Souvorov A."/>
            <person name="Sung W."/>
            <person name="Tang Z."/>
            <person name="Tsuchiya D."/>
            <person name="Tu H."/>
            <person name="Vos H."/>
            <person name="Wang M."/>
            <person name="Wolf Y.I."/>
            <person name="Yamagata H."/>
            <person name="Yamada T."/>
            <person name="Ye Y."/>
            <person name="Shaw J.R."/>
            <person name="Andrews J."/>
            <person name="Crease T.J."/>
            <person name="Tang H."/>
            <person name="Lucas S.M."/>
            <person name="Robertson H.M."/>
            <person name="Bork P."/>
            <person name="Koonin E.V."/>
            <person name="Zdobnov E.M."/>
            <person name="Grigoriev I.V."/>
            <person name="Lynch M."/>
            <person name="Boore J.L."/>
        </authorList>
    </citation>
    <scope>NUCLEOTIDE SEQUENCE [LARGE SCALE GENOMIC DNA]</scope>
</reference>
<dbReference type="Pfam" id="PF14656">
    <property type="entry name" value="RAB3GAP2_C"/>
    <property type="match status" value="1"/>
</dbReference>
<dbReference type="PANTHER" id="PTHR12472">
    <property type="entry name" value="RAB3-GAP REGULATORY DOMAIN"/>
    <property type="match status" value="1"/>
</dbReference>
<evidence type="ECO:0000256" key="3">
    <source>
        <dbReference type="ARBA" id="ARBA00022468"/>
    </source>
</evidence>
<dbReference type="OrthoDB" id="2019917at2759"/>
<dbReference type="GO" id="GO:0005776">
    <property type="term" value="C:autophagosome"/>
    <property type="evidence" value="ECO:0000318"/>
    <property type="project" value="GO_Central"/>
</dbReference>
<organism evidence="7 8">
    <name type="scientific">Daphnia pulex</name>
    <name type="common">Water flea</name>
    <dbReference type="NCBI Taxonomy" id="6669"/>
    <lineage>
        <taxon>Eukaryota</taxon>
        <taxon>Metazoa</taxon>
        <taxon>Ecdysozoa</taxon>
        <taxon>Arthropoda</taxon>
        <taxon>Crustacea</taxon>
        <taxon>Branchiopoda</taxon>
        <taxon>Diplostraca</taxon>
        <taxon>Cladocera</taxon>
        <taxon>Anomopoda</taxon>
        <taxon>Daphniidae</taxon>
        <taxon>Daphnia</taxon>
    </lineage>
</organism>
<gene>
    <name evidence="7" type="ORF">DAPPUDRAFT_299991</name>
</gene>
<proteinExistence type="inferred from homology"/>
<evidence type="ECO:0000259" key="5">
    <source>
        <dbReference type="Pfam" id="PF14655"/>
    </source>
</evidence>
<keyword evidence="8" id="KW-1185">Reference proteome</keyword>
<dbReference type="InParanoid" id="E9FRN4"/>
<name>E9FRN4_DAPPU</name>
<evidence type="ECO:0000256" key="2">
    <source>
        <dbReference type="ARBA" id="ARBA00008153"/>
    </source>
</evidence>
<dbReference type="FunCoup" id="E9FRN4">
    <property type="interactions" value="1380"/>
</dbReference>